<reference evidence="1 2" key="1">
    <citation type="submission" date="2020-10" db="EMBL/GenBank/DDBJ databases">
        <title>Thermofilum lucidum 3507LT sp. nov. a novel member of Thermofilaceae family isolated from Chile hot spring, and proposal of description order Thermofilales.</title>
        <authorList>
            <person name="Zayulina K.S."/>
            <person name="Elcheninov A.G."/>
            <person name="Toshchakov S.V."/>
            <person name="Kublanov I.V."/>
        </authorList>
    </citation>
    <scope>NUCLEOTIDE SEQUENCE [LARGE SCALE GENOMIC DNA]</scope>
    <source>
        <strain evidence="1 2">3507LT</strain>
    </source>
</reference>
<name>A0A7L9FJ78_9CREN</name>
<dbReference type="Proteomes" id="UP000594121">
    <property type="component" value="Chromosome"/>
</dbReference>
<protein>
    <submittedName>
        <fullName evidence="1">Uncharacterized protein</fullName>
    </submittedName>
</protein>
<dbReference type="RefSeq" id="WP_192818946.1">
    <property type="nucleotide sequence ID" value="NZ_CP062310.1"/>
</dbReference>
<keyword evidence="2" id="KW-1185">Reference proteome</keyword>
<evidence type="ECO:0000313" key="2">
    <source>
        <dbReference type="Proteomes" id="UP000594121"/>
    </source>
</evidence>
<proteinExistence type="predicted"/>
<sequence>MALEYIRGLAVKKPWIKTVRYGDITFPPRHLKVGTKISGKVKILLCSVSYCRYDFIIASYVGPGLGSEIFAYSLVKIEGAWELRKLEDLKDFRGIILEPQTDVWKVLELAKERGVGVVLPPVYRITLEGRGDERTIDFEVGEEGDYVCGLRCRGGCYESSDEIYVEVYIEGAAEEVGETPTRLHR</sequence>
<dbReference type="KEGG" id="thel:IG193_00465"/>
<dbReference type="InParanoid" id="A0A7L9FJ78"/>
<dbReference type="AlphaFoldDB" id="A0A7L9FJ78"/>
<dbReference type="GeneID" id="59148323"/>
<evidence type="ECO:0000313" key="1">
    <source>
        <dbReference type="EMBL" id="QOJ78974.1"/>
    </source>
</evidence>
<dbReference type="EMBL" id="CP062310">
    <property type="protein sequence ID" value="QOJ78974.1"/>
    <property type="molecule type" value="Genomic_DNA"/>
</dbReference>
<accession>A0A7L9FJ78</accession>
<gene>
    <name evidence="1" type="ORF">IG193_00465</name>
</gene>
<organism evidence="1 2">
    <name type="scientific">Infirmifilum lucidum</name>
    <dbReference type="NCBI Taxonomy" id="2776706"/>
    <lineage>
        <taxon>Archaea</taxon>
        <taxon>Thermoproteota</taxon>
        <taxon>Thermoprotei</taxon>
        <taxon>Thermofilales</taxon>
        <taxon>Thermofilaceae</taxon>
        <taxon>Infirmifilum</taxon>
    </lineage>
</organism>